<dbReference type="PROSITE" id="PS50157">
    <property type="entry name" value="ZINC_FINGER_C2H2_2"/>
    <property type="match status" value="1"/>
</dbReference>
<feature type="region of interest" description="Disordered" evidence="6">
    <location>
        <begin position="301"/>
        <end position="420"/>
    </location>
</feature>
<keyword evidence="4" id="KW-0863">Zinc-finger</keyword>
<dbReference type="Gene3D" id="3.30.70.330">
    <property type="match status" value="2"/>
</dbReference>
<dbReference type="InterPro" id="IPR034870">
    <property type="entry name" value="TET_fam"/>
</dbReference>
<evidence type="ECO:0000256" key="1">
    <source>
        <dbReference type="ARBA" id="ARBA00004123"/>
    </source>
</evidence>
<gene>
    <name evidence="9" type="ORF">KQP761_LOCUS28556</name>
</gene>
<dbReference type="GO" id="GO:0003723">
    <property type="term" value="F:RNA binding"/>
    <property type="evidence" value="ECO:0007669"/>
    <property type="project" value="UniProtKB-UniRule"/>
</dbReference>
<comment type="subcellular location">
    <subcellularLocation>
        <location evidence="1">Nucleus</location>
    </subcellularLocation>
</comment>
<dbReference type="PANTHER" id="PTHR23238">
    <property type="entry name" value="RNA BINDING PROTEIN"/>
    <property type="match status" value="1"/>
</dbReference>
<name>A0A816E0J8_9BILA</name>
<feature type="compositionally biased region" description="Basic and acidic residues" evidence="6">
    <location>
        <begin position="445"/>
        <end position="464"/>
    </location>
</feature>
<feature type="compositionally biased region" description="Basic and acidic residues" evidence="6">
    <location>
        <begin position="311"/>
        <end position="356"/>
    </location>
</feature>
<dbReference type="OrthoDB" id="549353at2759"/>
<feature type="domain" description="C2H2-type" evidence="8">
    <location>
        <begin position="818"/>
        <end position="841"/>
    </location>
</feature>
<feature type="compositionally biased region" description="Basic and acidic residues" evidence="6">
    <location>
        <begin position="381"/>
        <end position="410"/>
    </location>
</feature>
<dbReference type="GO" id="GO:0005634">
    <property type="term" value="C:nucleus"/>
    <property type="evidence" value="ECO:0007669"/>
    <property type="project" value="UniProtKB-SubCell"/>
</dbReference>
<feature type="compositionally biased region" description="Basic residues" evidence="6">
    <location>
        <begin position="357"/>
        <end position="371"/>
    </location>
</feature>
<feature type="compositionally biased region" description="Polar residues" evidence="6">
    <location>
        <begin position="301"/>
        <end position="310"/>
    </location>
</feature>
<comment type="caution">
    <text evidence="9">The sequence shown here is derived from an EMBL/GenBank/DDBJ whole genome shotgun (WGS) entry which is preliminary data.</text>
</comment>
<feature type="compositionally biased region" description="Acidic residues" evidence="6">
    <location>
        <begin position="909"/>
        <end position="928"/>
    </location>
</feature>
<reference evidence="9" key="1">
    <citation type="submission" date="2021-02" db="EMBL/GenBank/DDBJ databases">
        <authorList>
            <person name="Nowell W R."/>
        </authorList>
    </citation>
    <scope>NUCLEOTIDE SEQUENCE</scope>
</reference>
<evidence type="ECO:0000256" key="2">
    <source>
        <dbReference type="ARBA" id="ARBA00022884"/>
    </source>
</evidence>
<feature type="region of interest" description="Disordered" evidence="6">
    <location>
        <begin position="888"/>
        <end position="941"/>
    </location>
</feature>
<dbReference type="PROSITE" id="PS50102">
    <property type="entry name" value="RRM"/>
    <property type="match status" value="2"/>
</dbReference>
<feature type="compositionally biased region" description="Acidic residues" evidence="6">
    <location>
        <begin position="888"/>
        <end position="901"/>
    </location>
</feature>
<dbReference type="InterPro" id="IPR000504">
    <property type="entry name" value="RRM_dom"/>
</dbReference>
<feature type="compositionally biased region" description="Polar residues" evidence="6">
    <location>
        <begin position="932"/>
        <end position="941"/>
    </location>
</feature>
<feature type="domain" description="RRM" evidence="7">
    <location>
        <begin position="588"/>
        <end position="687"/>
    </location>
</feature>
<evidence type="ECO:0000256" key="3">
    <source>
        <dbReference type="ARBA" id="ARBA00023242"/>
    </source>
</evidence>
<dbReference type="SUPFAM" id="SSF54928">
    <property type="entry name" value="RNA-binding domain, RBD"/>
    <property type="match status" value="1"/>
</dbReference>
<dbReference type="AlphaFoldDB" id="A0A816E0J8"/>
<evidence type="ECO:0000259" key="7">
    <source>
        <dbReference type="PROSITE" id="PS50102"/>
    </source>
</evidence>
<evidence type="ECO:0000259" key="8">
    <source>
        <dbReference type="PROSITE" id="PS50157"/>
    </source>
</evidence>
<dbReference type="GO" id="GO:0008270">
    <property type="term" value="F:zinc ion binding"/>
    <property type="evidence" value="ECO:0007669"/>
    <property type="project" value="UniProtKB-KW"/>
</dbReference>
<evidence type="ECO:0000313" key="10">
    <source>
        <dbReference type="Proteomes" id="UP000663834"/>
    </source>
</evidence>
<evidence type="ECO:0000256" key="6">
    <source>
        <dbReference type="SAM" id="MobiDB-lite"/>
    </source>
</evidence>
<feature type="region of interest" description="Disordered" evidence="6">
    <location>
        <begin position="437"/>
        <end position="464"/>
    </location>
</feature>
<organism evidence="9 10">
    <name type="scientific">Rotaria magnacalcarata</name>
    <dbReference type="NCBI Taxonomy" id="392030"/>
    <lineage>
        <taxon>Eukaryota</taxon>
        <taxon>Metazoa</taxon>
        <taxon>Spiralia</taxon>
        <taxon>Gnathifera</taxon>
        <taxon>Rotifera</taxon>
        <taxon>Eurotatoria</taxon>
        <taxon>Bdelloidea</taxon>
        <taxon>Philodinida</taxon>
        <taxon>Philodinidae</taxon>
        <taxon>Rotaria</taxon>
    </lineage>
</organism>
<feature type="compositionally biased region" description="Low complexity" evidence="6">
    <location>
        <begin position="573"/>
        <end position="584"/>
    </location>
</feature>
<evidence type="ECO:0000313" key="9">
    <source>
        <dbReference type="EMBL" id="CAF1643598.1"/>
    </source>
</evidence>
<sequence>MAESSHESAIDVSFANDTIKSMADEISEILDLDDSESKSQIVNDLFENGRQSLVKYEEDIICEQYKDVMNGSENKMMCLLKKYYRRKWEEQYGKSNPWFISFIGQYQNGENHDIYERVLTHAAEYGDNNTENCRILSIVLQFLFETVDDECWIKTKLFADQYLKEQPTSDSQYLRETENSDDRFLKETNICDSLWYAITNEGLKSITKYSDYIIPFVMHEQLNKSQSVLFEALREYYRTQLFSLLKENRIPHRQQLYDLVLDNVAEHGWLTGIQVIQQKVAPKCYKNLLENLNSLLQKRKAQANQALEQQEGNKERNAPGENKKSDKQEQEKSIEQPEQNKKEEGQAGNKNPDKTLKNKSARKKEKSKKQKAQSQSEDPNEQDKIKIVEKEGANKESNRGEEEEDKEQKQQEASNLQGINTCSENKHTEANLTEATVARNQQTDEEGKPNKTTSEVKPDDIIPTMPHEKNKIFIRGLPKNMAEQHLLGALSRMFSSIGQIKINRRTDKPWINLLREKNNTSELSGTAIVTFEEEESVIEAIKKYNQQCIPTFNNAQIFVSEERKKPFGAESAQPTQRPRDQPQTIDSNKIFIGGLPTNMPEQVLFDKLRNVFLNVGKIKINRTTDKPWIVLFRQKDNKSQLSGNACITFEEEESVIEAIKKYHQKCVPALNNAHIDVQKYKVKNEETIGHVIPMPPKSLSAVRESTGQPNGPVNIFWDIENVAVPARHNAFNIALNLQKMLIDDRDRTKGNFTVYCNTKTISDEHQKGLSNAGVKIQHVPNGKPGTVDQHILMALPGVQPPGPLLSSAGDLTKNGDLFYCLECDKKFPTNAARVQHQQDKHKIGELIQLSANDGQPENDLIAFGDGDDYGLSQASSLSAKKETISLIDLEDDSENADEGEWENLSASDKDDDDDVDDMNDSENGDEDVGVLSTPSQNLNSN</sequence>
<dbReference type="InterPro" id="IPR013087">
    <property type="entry name" value="Znf_C2H2_type"/>
</dbReference>
<keyword evidence="2 5" id="KW-0694">RNA-binding</keyword>
<dbReference type="EMBL" id="CAJNOW010015587">
    <property type="protein sequence ID" value="CAF1643598.1"/>
    <property type="molecule type" value="Genomic_DNA"/>
</dbReference>
<keyword evidence="4" id="KW-0479">Metal-binding</keyword>
<dbReference type="SMART" id="SM00360">
    <property type="entry name" value="RRM"/>
    <property type="match status" value="2"/>
</dbReference>
<dbReference type="CDD" id="cd00590">
    <property type="entry name" value="RRM_SF"/>
    <property type="match status" value="1"/>
</dbReference>
<dbReference type="InterPro" id="IPR035979">
    <property type="entry name" value="RBD_domain_sf"/>
</dbReference>
<keyword evidence="3" id="KW-0539">Nucleus</keyword>
<dbReference type="Proteomes" id="UP000663834">
    <property type="component" value="Unassembled WGS sequence"/>
</dbReference>
<protein>
    <recommendedName>
        <fullName evidence="11">C2H2-type domain-containing protein</fullName>
    </recommendedName>
</protein>
<feature type="region of interest" description="Disordered" evidence="6">
    <location>
        <begin position="565"/>
        <end position="586"/>
    </location>
</feature>
<feature type="domain" description="RRM" evidence="7">
    <location>
        <begin position="470"/>
        <end position="564"/>
    </location>
</feature>
<evidence type="ECO:0008006" key="11">
    <source>
        <dbReference type="Google" id="ProtNLM"/>
    </source>
</evidence>
<dbReference type="GO" id="GO:0006355">
    <property type="term" value="P:regulation of DNA-templated transcription"/>
    <property type="evidence" value="ECO:0007669"/>
    <property type="project" value="InterPro"/>
</dbReference>
<dbReference type="InterPro" id="IPR012677">
    <property type="entry name" value="Nucleotide-bd_a/b_plait_sf"/>
</dbReference>
<accession>A0A816E0J8</accession>
<keyword evidence="4" id="KW-0862">Zinc</keyword>
<proteinExistence type="predicted"/>
<dbReference type="PROSITE" id="PS00028">
    <property type="entry name" value="ZINC_FINGER_C2H2_1"/>
    <property type="match status" value="1"/>
</dbReference>
<evidence type="ECO:0000256" key="4">
    <source>
        <dbReference type="PROSITE-ProRule" id="PRU00042"/>
    </source>
</evidence>
<evidence type="ECO:0000256" key="5">
    <source>
        <dbReference type="PROSITE-ProRule" id="PRU00176"/>
    </source>
</evidence>
<dbReference type="Pfam" id="PF00076">
    <property type="entry name" value="RRM_1"/>
    <property type="match status" value="1"/>
</dbReference>